<accession>A0AAJ8M4H9</accession>
<feature type="compositionally biased region" description="Basic and acidic residues" evidence="1">
    <location>
        <begin position="136"/>
        <end position="148"/>
    </location>
</feature>
<feature type="region of interest" description="Disordered" evidence="1">
    <location>
        <begin position="111"/>
        <end position="189"/>
    </location>
</feature>
<feature type="region of interest" description="Disordered" evidence="1">
    <location>
        <begin position="1"/>
        <end position="20"/>
    </location>
</feature>
<dbReference type="Proteomes" id="UP000094043">
    <property type="component" value="Chromosome 7"/>
</dbReference>
<sequence>MSEQAGRSSLTPSQPTAPTTTYAAVLRRTANQSLGLDPTQENHVWGDQDVDRQDNLDDLNPVPPTTTIRSVVANSSAVGGNPPYGSNIITTPNTSRSNRLLSVNNGARMATPTHISARGPNAHSPPTPSPTRVRRMPPEQRTSEREPRNQFTLDEMLSNVRPSSAPSARPANQSRPTVNGTSARRRDSVGGFNVLSRLINDIEMRQPTALPRPTTSFLRSLPNPSSAALPFTNANSSQSRDTATNDVSGSNNLPTPFPETIFSGISPSDDGTDGDDHTGWATEVEIPDIVPETDWMPVEESEEEDNAMEMSMNVEDEGNGWFRVGRVQLSVDGGGQQEAGANLHRGGNNRRRSVSRPQTQAQTHLVDTTGSSRRTAASQPSHLRLRERRERSLGLPPTNITDSVPAPLIVSSRGTRRPRPESSSLLPQKKAKLSSPHAKNTQREKKQEYCQNRPAYLSYTTLPKEAALPESFLPLPPKSHLSLSSYNPHLHSQSSLWPCVTFTSYTPNLTHSDLDATSIFSASPIPPDCPIFYYEIKVLQKGEEGFISIGWMENSFAFQTENSQTIGNREQARGRTLRRLVGWTPGTWGWHADDGRLFPGTGTGEIFSETWTEGDTVGCGVDWTFRPAKAFFTKNGKMMGYRMWQLPTLLHPAIGLRSPGESVALNFKGPFMFDISSVARDGKERVWNEVRSIGTEIVNSRKMDIVRLVDQIPQSLTGKLNRDPEDQNMQSDLDVKMEMKNGDLNKSKEKQSTKEHFAPTVKDEVKSFNEYRSKNKAPLSSISSSLDPLTRTTTAFVLDYLLHNGHVTPTSSFLKQLSKCSWIPPMPPSALSFITRTQNQPTFNPWTYDDNVHQVDSFGSVEQAMKFMSQLLRSPFEHGVPWRLWKELSLSSDQMTENELEPWISRLLIFDFLHLATHHAPTPNSIVFEPLIFNPTNSSDPPVAKEEEAHLDLLLARGKALFARMRSGKFASTETRNLQMSFGAIADPREFIEGQKWREWREMLSEGIIKFVRDRRGKKPLSHLEAAIAQTHAVCQTLAKVRQSSGAGYIEVKEVLQGSFVGLQEAVSASSEEQTEGKSV</sequence>
<dbReference type="AlphaFoldDB" id="A0AAJ8M4H9"/>
<gene>
    <name evidence="3" type="ORF">L203_105887</name>
</gene>
<protein>
    <recommendedName>
        <fullName evidence="2">B30.2/SPRY domain-containing protein</fullName>
    </recommendedName>
</protein>
<reference evidence="3" key="3">
    <citation type="submission" date="2024-01" db="EMBL/GenBank/DDBJ databases">
        <authorList>
            <person name="Coelho M.A."/>
            <person name="David-Palma M."/>
            <person name="Shea T."/>
            <person name="Sun S."/>
            <person name="Cuomo C.A."/>
            <person name="Heitman J."/>
        </authorList>
    </citation>
    <scope>NUCLEOTIDE SEQUENCE</scope>
    <source>
        <strain evidence="3">CBS 7841</strain>
    </source>
</reference>
<feature type="domain" description="B30.2/SPRY" evidence="2">
    <location>
        <begin position="450"/>
        <end position="672"/>
    </location>
</feature>
<dbReference type="Pfam" id="PF00622">
    <property type="entry name" value="SPRY"/>
    <property type="match status" value="1"/>
</dbReference>
<dbReference type="PROSITE" id="PS50188">
    <property type="entry name" value="B302_SPRY"/>
    <property type="match status" value="1"/>
</dbReference>
<dbReference type="SUPFAM" id="SSF49899">
    <property type="entry name" value="Concanavalin A-like lectins/glucanases"/>
    <property type="match status" value="1"/>
</dbReference>
<organism evidence="3 4">
    <name type="scientific">Cryptococcus depauperatus CBS 7841</name>
    <dbReference type="NCBI Taxonomy" id="1295531"/>
    <lineage>
        <taxon>Eukaryota</taxon>
        <taxon>Fungi</taxon>
        <taxon>Dikarya</taxon>
        <taxon>Basidiomycota</taxon>
        <taxon>Agaricomycotina</taxon>
        <taxon>Tremellomycetes</taxon>
        <taxon>Tremellales</taxon>
        <taxon>Cryptococcaceae</taxon>
        <taxon>Cryptococcus</taxon>
    </lineage>
</organism>
<reference evidence="3" key="2">
    <citation type="journal article" date="2022" name="Elife">
        <title>Obligate sexual reproduction of a homothallic fungus closely related to the Cryptococcus pathogenic species complex.</title>
        <authorList>
            <person name="Passer A.R."/>
            <person name="Clancey S.A."/>
            <person name="Shea T."/>
            <person name="David-Palma M."/>
            <person name="Averette A.F."/>
            <person name="Boekhout T."/>
            <person name="Porcel B.M."/>
            <person name="Nowrousian M."/>
            <person name="Cuomo C.A."/>
            <person name="Sun S."/>
            <person name="Heitman J."/>
            <person name="Coelho M.A."/>
        </authorList>
    </citation>
    <scope>NUCLEOTIDE SEQUENCE</scope>
    <source>
        <strain evidence="3">CBS 7841</strain>
    </source>
</reference>
<evidence type="ECO:0000259" key="2">
    <source>
        <dbReference type="PROSITE" id="PS50188"/>
    </source>
</evidence>
<keyword evidence="4" id="KW-1185">Reference proteome</keyword>
<dbReference type="KEGG" id="cdep:91090096"/>
<reference evidence="3" key="1">
    <citation type="submission" date="2016-06" db="EMBL/GenBank/DDBJ databases">
        <authorList>
            <person name="Cuomo C."/>
            <person name="Litvintseva A."/>
            <person name="Heitman J."/>
            <person name="Chen Y."/>
            <person name="Sun S."/>
            <person name="Springer D."/>
            <person name="Dromer F."/>
            <person name="Young S."/>
            <person name="Zeng Q."/>
            <person name="Chapman S."/>
            <person name="Gujja S."/>
            <person name="Saif S."/>
            <person name="Birren B."/>
        </authorList>
    </citation>
    <scope>NUCLEOTIDE SEQUENCE</scope>
    <source>
        <strain evidence="3">CBS 7841</strain>
    </source>
</reference>
<proteinExistence type="predicted"/>
<evidence type="ECO:0000313" key="3">
    <source>
        <dbReference type="EMBL" id="WVN90646.1"/>
    </source>
</evidence>
<evidence type="ECO:0000256" key="1">
    <source>
        <dbReference type="SAM" id="MobiDB-lite"/>
    </source>
</evidence>
<evidence type="ECO:0000313" key="4">
    <source>
        <dbReference type="Proteomes" id="UP000094043"/>
    </source>
</evidence>
<dbReference type="InterPro" id="IPR013320">
    <property type="entry name" value="ConA-like_dom_sf"/>
</dbReference>
<dbReference type="InterPro" id="IPR050618">
    <property type="entry name" value="Ubq-SigPath_Reg"/>
</dbReference>
<feature type="compositionally biased region" description="Polar residues" evidence="1">
    <location>
        <begin position="87"/>
        <end position="99"/>
    </location>
</feature>
<dbReference type="PANTHER" id="PTHR12864">
    <property type="entry name" value="RAN BINDING PROTEIN 9-RELATED"/>
    <property type="match status" value="1"/>
</dbReference>
<feature type="compositionally biased region" description="Polar residues" evidence="1">
    <location>
        <begin position="213"/>
        <end position="254"/>
    </location>
</feature>
<name>A0AAJ8M4H9_9TREE</name>
<dbReference type="GeneID" id="91090096"/>
<feature type="region of interest" description="Disordered" evidence="1">
    <location>
        <begin position="73"/>
        <end position="99"/>
    </location>
</feature>
<dbReference type="Gene3D" id="2.60.120.920">
    <property type="match status" value="1"/>
</dbReference>
<feature type="region of interest" description="Disordered" evidence="1">
    <location>
        <begin position="211"/>
        <end position="279"/>
    </location>
</feature>
<dbReference type="InterPro" id="IPR001870">
    <property type="entry name" value="B30.2/SPRY"/>
</dbReference>
<dbReference type="InterPro" id="IPR003877">
    <property type="entry name" value="SPRY_dom"/>
</dbReference>
<dbReference type="SMART" id="SM00449">
    <property type="entry name" value="SPRY"/>
    <property type="match status" value="1"/>
</dbReference>
<feature type="compositionally biased region" description="Polar residues" evidence="1">
    <location>
        <begin position="160"/>
        <end position="182"/>
    </location>
</feature>
<dbReference type="EMBL" id="CP143790">
    <property type="protein sequence ID" value="WVN90646.1"/>
    <property type="molecule type" value="Genomic_DNA"/>
</dbReference>
<dbReference type="InterPro" id="IPR043136">
    <property type="entry name" value="B30.2/SPRY_sf"/>
</dbReference>
<feature type="region of interest" description="Disordered" evidence="1">
    <location>
        <begin position="333"/>
        <end position="450"/>
    </location>
</feature>
<feature type="compositionally biased region" description="Polar residues" evidence="1">
    <location>
        <begin position="357"/>
        <end position="381"/>
    </location>
</feature>
<dbReference type="RefSeq" id="XP_066071346.1">
    <property type="nucleotide sequence ID" value="XM_066215249.1"/>
</dbReference>